<evidence type="ECO:0000313" key="2">
    <source>
        <dbReference type="EMBL" id="PSJ46784.1"/>
    </source>
</evidence>
<feature type="chain" id="PRO_5015113609" evidence="1">
    <location>
        <begin position="24"/>
        <end position="350"/>
    </location>
</feature>
<dbReference type="EMBL" id="PXYG01000002">
    <property type="protein sequence ID" value="PSJ46784.1"/>
    <property type="molecule type" value="Genomic_DNA"/>
</dbReference>
<dbReference type="InterPro" id="IPR036709">
    <property type="entry name" value="Autotransporte_beta_dom_sf"/>
</dbReference>
<dbReference type="SUPFAM" id="SSF103515">
    <property type="entry name" value="Autotransporter"/>
    <property type="match status" value="1"/>
</dbReference>
<dbReference type="Proteomes" id="UP000240243">
    <property type="component" value="Unassembled WGS sequence"/>
</dbReference>
<dbReference type="GO" id="GO:0005507">
    <property type="term" value="F:copper ion binding"/>
    <property type="evidence" value="ECO:0007669"/>
    <property type="project" value="InterPro"/>
</dbReference>
<comment type="caution">
    <text evidence="2">The sequence shown here is derived from an EMBL/GenBank/DDBJ whole genome shotgun (WGS) entry which is preliminary data.</text>
</comment>
<keyword evidence="1" id="KW-0732">Signal</keyword>
<dbReference type="GO" id="GO:0009279">
    <property type="term" value="C:cell outer membrane"/>
    <property type="evidence" value="ECO:0007669"/>
    <property type="project" value="InterPro"/>
</dbReference>
<evidence type="ECO:0000256" key="1">
    <source>
        <dbReference type="SAM" id="SignalP"/>
    </source>
</evidence>
<sequence length="350" mass="38276">MNRILLALAALPLASTWAQELHAGHGTTAADVPQYQTHQADHGQMPGMDHGQMPGMDHSQMPGMDHSQMPGMDHGQMQGMDHSQMPGMDHGRMPGMDHGNMQMQGGSAPADARDPHAYSGGQTLAKGDYALPGPRRLRLADEHLFAGVLVDRLERVDAGEGHAWVYDTRAWVGRDYDRAVLKAEGDIIGGRLEEASTELLWSHAVSSFWNTELGVRYDTGHGPDQGWLALGISGLAPYWFEVDATAYLGEQGQTSLALEAEYELLLTQRLVLQPRAELSAYGKDDAGRGQGKGLSELVAGARLRYELSRQFAPYVGWEWAAALGNTADLAREEGESTQETRWVAGARFWF</sequence>
<dbReference type="GO" id="GO:0006878">
    <property type="term" value="P:intracellular copper ion homeostasis"/>
    <property type="evidence" value="ECO:0007669"/>
    <property type="project" value="InterPro"/>
</dbReference>
<accession>A0A2P7R976</accession>
<reference evidence="2 3" key="1">
    <citation type="submission" date="2018-03" db="EMBL/GenBank/DDBJ databases">
        <title>The draft genome of Zobellella sp. 59N8.</title>
        <authorList>
            <person name="Liu L."/>
            <person name="Li L."/>
            <person name="Zhang X."/>
            <person name="Liang L."/>
            <person name="Wang T."/>
        </authorList>
    </citation>
    <scope>NUCLEOTIDE SEQUENCE [LARGE SCALE GENOMIC DNA]</scope>
    <source>
        <strain evidence="2 3">59N8</strain>
    </source>
</reference>
<dbReference type="AlphaFoldDB" id="A0A2P7R976"/>
<name>A0A2P7R976_9GAMM</name>
<feature type="signal peptide" evidence="1">
    <location>
        <begin position="1"/>
        <end position="23"/>
    </location>
</feature>
<dbReference type="InterPro" id="IPR007939">
    <property type="entry name" value="Cu-R_B_prcur"/>
</dbReference>
<dbReference type="OrthoDB" id="9778934at2"/>
<protein>
    <submittedName>
        <fullName evidence="2">Copper resistance protein CopB</fullName>
    </submittedName>
</protein>
<organism evidence="2 3">
    <name type="scientific">Zobellella endophytica</name>
    <dbReference type="NCBI Taxonomy" id="2116700"/>
    <lineage>
        <taxon>Bacteria</taxon>
        <taxon>Pseudomonadati</taxon>
        <taxon>Pseudomonadota</taxon>
        <taxon>Gammaproteobacteria</taxon>
        <taxon>Aeromonadales</taxon>
        <taxon>Aeromonadaceae</taxon>
        <taxon>Zobellella</taxon>
    </lineage>
</organism>
<gene>
    <name evidence="2" type="ORF">C7H85_07370</name>
</gene>
<proteinExistence type="predicted"/>
<dbReference type="Pfam" id="PF05275">
    <property type="entry name" value="CopB"/>
    <property type="match status" value="1"/>
</dbReference>
<evidence type="ECO:0000313" key="3">
    <source>
        <dbReference type="Proteomes" id="UP000240243"/>
    </source>
</evidence>
<keyword evidence="3" id="KW-1185">Reference proteome</keyword>